<feature type="transmembrane region" description="Helical" evidence="7">
    <location>
        <begin position="87"/>
        <end position="108"/>
    </location>
</feature>
<evidence type="ECO:0000259" key="8">
    <source>
        <dbReference type="PROSITE" id="PS50957"/>
    </source>
</evidence>
<evidence type="ECO:0000256" key="6">
    <source>
        <dbReference type="PROSITE-ProRule" id="PRU00331"/>
    </source>
</evidence>
<evidence type="ECO:0000313" key="10">
    <source>
        <dbReference type="Proteomes" id="UP000008792"/>
    </source>
</evidence>
<accession>B4MAY0</accession>
<keyword evidence="7" id="KW-0472">Membrane</keyword>
<dbReference type="OMA" id="PPHIYHE"/>
<dbReference type="SMART" id="SM01246">
    <property type="entry name" value="Josephin"/>
    <property type="match status" value="1"/>
</dbReference>
<gene>
    <name evidence="9" type="primary">Dvir\GJ15578</name>
    <name evidence="9" type="ORF">Dvir_GJ15578</name>
</gene>
<dbReference type="InterPro" id="IPR040053">
    <property type="entry name" value="JOSD1/2"/>
</dbReference>
<dbReference type="eggNOG" id="KOG2934">
    <property type="taxonomic scope" value="Eukaryota"/>
</dbReference>
<feature type="active site" evidence="6">
    <location>
        <position position="134"/>
    </location>
</feature>
<reference evidence="9 10" key="1">
    <citation type="journal article" date="2007" name="Nature">
        <title>Evolution of genes and genomes on the Drosophila phylogeny.</title>
        <authorList>
            <consortium name="Drosophila 12 Genomes Consortium"/>
            <person name="Clark A.G."/>
            <person name="Eisen M.B."/>
            <person name="Smith D.R."/>
            <person name="Bergman C.M."/>
            <person name="Oliver B."/>
            <person name="Markow T.A."/>
            <person name="Kaufman T.C."/>
            <person name="Kellis M."/>
            <person name="Gelbart W."/>
            <person name="Iyer V.N."/>
            <person name="Pollard D.A."/>
            <person name="Sackton T.B."/>
            <person name="Larracuente A.M."/>
            <person name="Singh N.D."/>
            <person name="Abad J.P."/>
            <person name="Abt D.N."/>
            <person name="Adryan B."/>
            <person name="Aguade M."/>
            <person name="Akashi H."/>
            <person name="Anderson W.W."/>
            <person name="Aquadro C.F."/>
            <person name="Ardell D.H."/>
            <person name="Arguello R."/>
            <person name="Artieri C.G."/>
            <person name="Barbash D.A."/>
            <person name="Barker D."/>
            <person name="Barsanti P."/>
            <person name="Batterham P."/>
            <person name="Batzoglou S."/>
            <person name="Begun D."/>
            <person name="Bhutkar A."/>
            <person name="Blanco E."/>
            <person name="Bosak S.A."/>
            <person name="Bradley R.K."/>
            <person name="Brand A.D."/>
            <person name="Brent M.R."/>
            <person name="Brooks A.N."/>
            <person name="Brown R.H."/>
            <person name="Butlin R.K."/>
            <person name="Caggese C."/>
            <person name="Calvi B.R."/>
            <person name="Bernardo de Carvalho A."/>
            <person name="Caspi A."/>
            <person name="Castrezana S."/>
            <person name="Celniker S.E."/>
            <person name="Chang J.L."/>
            <person name="Chapple C."/>
            <person name="Chatterji S."/>
            <person name="Chinwalla A."/>
            <person name="Civetta A."/>
            <person name="Clifton S.W."/>
            <person name="Comeron J.M."/>
            <person name="Costello J.C."/>
            <person name="Coyne J.A."/>
            <person name="Daub J."/>
            <person name="David R.G."/>
            <person name="Delcher A.L."/>
            <person name="Delehaunty K."/>
            <person name="Do C.B."/>
            <person name="Ebling H."/>
            <person name="Edwards K."/>
            <person name="Eickbush T."/>
            <person name="Evans J.D."/>
            <person name="Filipski A."/>
            <person name="Findeiss S."/>
            <person name="Freyhult E."/>
            <person name="Fulton L."/>
            <person name="Fulton R."/>
            <person name="Garcia A.C."/>
            <person name="Gardiner A."/>
            <person name="Garfield D.A."/>
            <person name="Garvin B.E."/>
            <person name="Gibson G."/>
            <person name="Gilbert D."/>
            <person name="Gnerre S."/>
            <person name="Godfrey J."/>
            <person name="Good R."/>
            <person name="Gotea V."/>
            <person name="Gravely B."/>
            <person name="Greenberg A.J."/>
            <person name="Griffiths-Jones S."/>
            <person name="Gross S."/>
            <person name="Guigo R."/>
            <person name="Gustafson E.A."/>
            <person name="Haerty W."/>
            <person name="Hahn M.W."/>
            <person name="Halligan D.L."/>
            <person name="Halpern A.L."/>
            <person name="Halter G.M."/>
            <person name="Han M.V."/>
            <person name="Heger A."/>
            <person name="Hillier L."/>
            <person name="Hinrichs A.S."/>
            <person name="Holmes I."/>
            <person name="Hoskins R.A."/>
            <person name="Hubisz M.J."/>
            <person name="Hultmark D."/>
            <person name="Huntley M.A."/>
            <person name="Jaffe D.B."/>
            <person name="Jagadeeshan S."/>
            <person name="Jeck W.R."/>
            <person name="Johnson J."/>
            <person name="Jones C.D."/>
            <person name="Jordan W.C."/>
            <person name="Karpen G.H."/>
            <person name="Kataoka E."/>
            <person name="Keightley P.D."/>
            <person name="Kheradpour P."/>
            <person name="Kirkness E.F."/>
            <person name="Koerich L.B."/>
            <person name="Kristiansen K."/>
            <person name="Kudrna D."/>
            <person name="Kulathinal R.J."/>
            <person name="Kumar S."/>
            <person name="Kwok R."/>
            <person name="Lander E."/>
            <person name="Langley C.H."/>
            <person name="Lapoint R."/>
            <person name="Lazzaro B.P."/>
            <person name="Lee S.J."/>
            <person name="Levesque L."/>
            <person name="Li R."/>
            <person name="Lin C.F."/>
            <person name="Lin M.F."/>
            <person name="Lindblad-Toh K."/>
            <person name="Llopart A."/>
            <person name="Long M."/>
            <person name="Low L."/>
            <person name="Lozovsky E."/>
            <person name="Lu J."/>
            <person name="Luo M."/>
            <person name="Machado C.A."/>
            <person name="Makalowski W."/>
            <person name="Marzo M."/>
            <person name="Matsuda M."/>
            <person name="Matzkin L."/>
            <person name="McAllister B."/>
            <person name="McBride C.S."/>
            <person name="McKernan B."/>
            <person name="McKernan K."/>
            <person name="Mendez-Lago M."/>
            <person name="Minx P."/>
            <person name="Mollenhauer M.U."/>
            <person name="Montooth K."/>
            <person name="Mount S.M."/>
            <person name="Mu X."/>
            <person name="Myers E."/>
            <person name="Negre B."/>
            <person name="Newfeld S."/>
            <person name="Nielsen R."/>
            <person name="Noor M.A."/>
            <person name="O'Grady P."/>
            <person name="Pachter L."/>
            <person name="Papaceit M."/>
            <person name="Parisi M.J."/>
            <person name="Parisi M."/>
            <person name="Parts L."/>
            <person name="Pedersen J.S."/>
            <person name="Pesole G."/>
            <person name="Phillippy A.M."/>
            <person name="Ponting C.P."/>
            <person name="Pop M."/>
            <person name="Porcelli D."/>
            <person name="Powell J.R."/>
            <person name="Prohaska S."/>
            <person name="Pruitt K."/>
            <person name="Puig M."/>
            <person name="Quesneville H."/>
            <person name="Ram K.R."/>
            <person name="Rand D."/>
            <person name="Rasmussen M.D."/>
            <person name="Reed L.K."/>
            <person name="Reenan R."/>
            <person name="Reily A."/>
            <person name="Remington K.A."/>
            <person name="Rieger T.T."/>
            <person name="Ritchie M.G."/>
            <person name="Robin C."/>
            <person name="Rogers Y.H."/>
            <person name="Rohde C."/>
            <person name="Rozas J."/>
            <person name="Rubenfield M.J."/>
            <person name="Ruiz A."/>
            <person name="Russo S."/>
            <person name="Salzberg S.L."/>
            <person name="Sanchez-Gracia A."/>
            <person name="Saranga D.J."/>
            <person name="Sato H."/>
            <person name="Schaeffer S.W."/>
            <person name="Schatz M.C."/>
            <person name="Schlenke T."/>
            <person name="Schwartz R."/>
            <person name="Segarra C."/>
            <person name="Singh R.S."/>
            <person name="Sirot L."/>
            <person name="Sirota M."/>
            <person name="Sisneros N.B."/>
            <person name="Smith C.D."/>
            <person name="Smith T.F."/>
            <person name="Spieth J."/>
            <person name="Stage D.E."/>
            <person name="Stark A."/>
            <person name="Stephan W."/>
            <person name="Strausberg R.L."/>
            <person name="Strempel S."/>
            <person name="Sturgill D."/>
            <person name="Sutton G."/>
            <person name="Sutton G.G."/>
            <person name="Tao W."/>
            <person name="Teichmann S."/>
            <person name="Tobari Y.N."/>
            <person name="Tomimura Y."/>
            <person name="Tsolas J.M."/>
            <person name="Valente V.L."/>
            <person name="Venter E."/>
            <person name="Venter J.C."/>
            <person name="Vicario S."/>
            <person name="Vieira F.G."/>
            <person name="Vilella A.J."/>
            <person name="Villasante A."/>
            <person name="Walenz B."/>
            <person name="Wang J."/>
            <person name="Wasserman M."/>
            <person name="Watts T."/>
            <person name="Wilson D."/>
            <person name="Wilson R.K."/>
            <person name="Wing R.A."/>
            <person name="Wolfner M.F."/>
            <person name="Wong A."/>
            <person name="Wong G.K."/>
            <person name="Wu C.I."/>
            <person name="Wu G."/>
            <person name="Yamamoto D."/>
            <person name="Yang H.P."/>
            <person name="Yang S.P."/>
            <person name="Yorke J.A."/>
            <person name="Yoshida K."/>
            <person name="Zdobnov E."/>
            <person name="Zhang P."/>
            <person name="Zhang Y."/>
            <person name="Zimin A.V."/>
            <person name="Baldwin J."/>
            <person name="Abdouelleil A."/>
            <person name="Abdulkadir J."/>
            <person name="Abebe A."/>
            <person name="Abera B."/>
            <person name="Abreu J."/>
            <person name="Acer S.C."/>
            <person name="Aftuck L."/>
            <person name="Alexander A."/>
            <person name="An P."/>
            <person name="Anderson E."/>
            <person name="Anderson S."/>
            <person name="Arachi H."/>
            <person name="Azer M."/>
            <person name="Bachantsang P."/>
            <person name="Barry A."/>
            <person name="Bayul T."/>
            <person name="Berlin A."/>
            <person name="Bessette D."/>
            <person name="Bloom T."/>
            <person name="Blye J."/>
            <person name="Boguslavskiy L."/>
            <person name="Bonnet C."/>
            <person name="Boukhgalter B."/>
            <person name="Bourzgui I."/>
            <person name="Brown A."/>
            <person name="Cahill P."/>
            <person name="Channer S."/>
            <person name="Cheshatsang Y."/>
            <person name="Chuda L."/>
            <person name="Citroen M."/>
            <person name="Collymore A."/>
            <person name="Cooke P."/>
            <person name="Costello M."/>
            <person name="D'Aco K."/>
            <person name="Daza R."/>
            <person name="De Haan G."/>
            <person name="DeGray S."/>
            <person name="DeMaso C."/>
            <person name="Dhargay N."/>
            <person name="Dooley K."/>
            <person name="Dooley E."/>
            <person name="Doricent M."/>
            <person name="Dorje P."/>
            <person name="Dorjee K."/>
            <person name="Dupes A."/>
            <person name="Elong R."/>
            <person name="Falk J."/>
            <person name="Farina A."/>
            <person name="Faro S."/>
            <person name="Ferguson D."/>
            <person name="Fisher S."/>
            <person name="Foley C.D."/>
            <person name="Franke A."/>
            <person name="Friedrich D."/>
            <person name="Gadbois L."/>
            <person name="Gearin G."/>
            <person name="Gearin C.R."/>
            <person name="Giannoukos G."/>
            <person name="Goode T."/>
            <person name="Graham J."/>
            <person name="Grandbois E."/>
            <person name="Grewal S."/>
            <person name="Gyaltsen K."/>
            <person name="Hafez N."/>
            <person name="Hagos B."/>
            <person name="Hall J."/>
            <person name="Henson C."/>
            <person name="Hollinger A."/>
            <person name="Honan T."/>
            <person name="Huard M.D."/>
            <person name="Hughes L."/>
            <person name="Hurhula B."/>
            <person name="Husby M.E."/>
            <person name="Kamat A."/>
            <person name="Kanga B."/>
            <person name="Kashin S."/>
            <person name="Khazanovich D."/>
            <person name="Kisner P."/>
            <person name="Lance K."/>
            <person name="Lara M."/>
            <person name="Lee W."/>
            <person name="Lennon N."/>
            <person name="Letendre F."/>
            <person name="LeVine R."/>
            <person name="Lipovsky A."/>
            <person name="Liu X."/>
            <person name="Liu J."/>
            <person name="Liu S."/>
            <person name="Lokyitsang T."/>
            <person name="Lokyitsang Y."/>
            <person name="Lubonja R."/>
            <person name="Lui A."/>
            <person name="MacDonald P."/>
            <person name="Magnisalis V."/>
            <person name="Maru K."/>
            <person name="Matthews C."/>
            <person name="McCusker W."/>
            <person name="McDonough S."/>
            <person name="Mehta T."/>
            <person name="Meldrim J."/>
            <person name="Meneus L."/>
            <person name="Mihai O."/>
            <person name="Mihalev A."/>
            <person name="Mihova T."/>
            <person name="Mittelman R."/>
            <person name="Mlenga V."/>
            <person name="Montmayeur A."/>
            <person name="Mulrain L."/>
            <person name="Navidi A."/>
            <person name="Naylor J."/>
            <person name="Negash T."/>
            <person name="Nguyen T."/>
            <person name="Nguyen N."/>
            <person name="Nicol R."/>
            <person name="Norbu C."/>
            <person name="Norbu N."/>
            <person name="Novod N."/>
            <person name="O'Neill B."/>
            <person name="Osman S."/>
            <person name="Markiewicz E."/>
            <person name="Oyono O.L."/>
            <person name="Patti C."/>
            <person name="Phunkhang P."/>
            <person name="Pierre F."/>
            <person name="Priest M."/>
            <person name="Raghuraman S."/>
            <person name="Rege F."/>
            <person name="Reyes R."/>
            <person name="Rise C."/>
            <person name="Rogov P."/>
            <person name="Ross K."/>
            <person name="Ryan E."/>
            <person name="Settipalli S."/>
            <person name="Shea T."/>
            <person name="Sherpa N."/>
            <person name="Shi L."/>
            <person name="Shih D."/>
            <person name="Sparrow T."/>
            <person name="Spaulding J."/>
            <person name="Stalker J."/>
            <person name="Stange-Thomann N."/>
            <person name="Stavropoulos S."/>
            <person name="Stone C."/>
            <person name="Strader C."/>
            <person name="Tesfaye S."/>
            <person name="Thomson T."/>
            <person name="Thoulutsang Y."/>
            <person name="Thoulutsang D."/>
            <person name="Topham K."/>
            <person name="Topping I."/>
            <person name="Tsamla T."/>
            <person name="Vassiliev H."/>
            <person name="Vo A."/>
            <person name="Wangchuk T."/>
            <person name="Wangdi T."/>
            <person name="Weiand M."/>
            <person name="Wilkinson J."/>
            <person name="Wilson A."/>
            <person name="Yadav S."/>
            <person name="Young G."/>
            <person name="Yu Q."/>
            <person name="Zembek L."/>
            <person name="Zhong D."/>
            <person name="Zimmer A."/>
            <person name="Zwirko Z."/>
            <person name="Jaffe D.B."/>
            <person name="Alvarez P."/>
            <person name="Brockman W."/>
            <person name="Butler J."/>
            <person name="Chin C."/>
            <person name="Gnerre S."/>
            <person name="Grabherr M."/>
            <person name="Kleber M."/>
            <person name="Mauceli E."/>
            <person name="MacCallum I."/>
        </authorList>
    </citation>
    <scope>NUCLEOTIDE SEQUENCE [LARGE SCALE GENOMIC DNA]</scope>
    <source>
        <strain evidence="10">Tucson 15010-1051.87</strain>
    </source>
</reference>
<evidence type="ECO:0000313" key="9">
    <source>
        <dbReference type="EMBL" id="EDW66389.1"/>
    </source>
</evidence>
<dbReference type="FunCoup" id="B4MAY0">
    <property type="interactions" value="195"/>
</dbReference>
<dbReference type="HOGENOM" id="CLU_103892_0_0_1"/>
<evidence type="ECO:0000256" key="7">
    <source>
        <dbReference type="SAM" id="Phobius"/>
    </source>
</evidence>
<dbReference type="EC" id="3.4.19.12" evidence="2"/>
<proteinExistence type="predicted"/>
<dbReference type="Proteomes" id="UP000008792">
    <property type="component" value="Unassembled WGS sequence"/>
</dbReference>
<feature type="active site" evidence="6">
    <location>
        <position position="119"/>
    </location>
</feature>
<dbReference type="STRING" id="7244.B4MAY0"/>
<dbReference type="AlphaFoldDB" id="B4MAY0"/>
<feature type="active site" evidence="6">
    <location>
        <position position="15"/>
    </location>
</feature>
<dbReference type="PANTHER" id="PTHR13291:SF0">
    <property type="entry name" value="JOSEPHIN-LIKE PROTEIN"/>
    <property type="match status" value="1"/>
</dbReference>
<keyword evidence="7" id="KW-0812">Transmembrane</keyword>
<keyword evidence="4" id="KW-0833">Ubl conjugation pathway</keyword>
<dbReference type="GO" id="GO:0006508">
    <property type="term" value="P:proteolysis"/>
    <property type="evidence" value="ECO:0007669"/>
    <property type="project" value="UniProtKB-KW"/>
</dbReference>
<evidence type="ECO:0000256" key="2">
    <source>
        <dbReference type="ARBA" id="ARBA00012759"/>
    </source>
</evidence>
<dbReference type="OrthoDB" id="422700at2759"/>
<protein>
    <recommendedName>
        <fullName evidence="2">ubiquitinyl hydrolase 1</fullName>
        <ecNumber evidence="2">3.4.19.12</ecNumber>
    </recommendedName>
</protein>
<comment type="catalytic activity">
    <reaction evidence="1">
        <text>Thiol-dependent hydrolysis of ester, thioester, amide, peptide and isopeptide bonds formed by the C-terminal Gly of ubiquitin (a 76-residue protein attached to proteins as an intracellular targeting signal).</text>
        <dbReference type="EC" id="3.4.19.12"/>
    </reaction>
</comment>
<dbReference type="Pfam" id="PF02099">
    <property type="entry name" value="Josephin"/>
    <property type="match status" value="1"/>
</dbReference>
<dbReference type="GO" id="GO:0016579">
    <property type="term" value="P:protein deubiquitination"/>
    <property type="evidence" value="ECO:0007669"/>
    <property type="project" value="InterPro"/>
</dbReference>
<dbReference type="PANTHER" id="PTHR13291">
    <property type="entry name" value="JOSEPHIN 1, 2"/>
    <property type="match status" value="1"/>
</dbReference>
<keyword evidence="3" id="KW-0645">Protease</keyword>
<name>B4MAY0_DROVI</name>
<dbReference type="EMBL" id="CH940655">
    <property type="protein sequence ID" value="EDW66389.1"/>
    <property type="molecule type" value="Genomic_DNA"/>
</dbReference>
<dbReference type="InParanoid" id="B4MAY0"/>
<dbReference type="PhylomeDB" id="B4MAY0"/>
<keyword evidence="5 6" id="KW-0378">Hydrolase</keyword>
<keyword evidence="10" id="KW-1185">Reference proteome</keyword>
<evidence type="ECO:0000256" key="5">
    <source>
        <dbReference type="ARBA" id="ARBA00022801"/>
    </source>
</evidence>
<evidence type="ECO:0000256" key="4">
    <source>
        <dbReference type="ARBA" id="ARBA00022786"/>
    </source>
</evidence>
<keyword evidence="7" id="KW-1133">Transmembrane helix</keyword>
<evidence type="ECO:0000256" key="3">
    <source>
        <dbReference type="ARBA" id="ARBA00022670"/>
    </source>
</evidence>
<dbReference type="Gene3D" id="3.90.70.40">
    <property type="match status" value="1"/>
</dbReference>
<evidence type="ECO:0000256" key="1">
    <source>
        <dbReference type="ARBA" id="ARBA00000707"/>
    </source>
</evidence>
<sequence>MPARIYHERQVAQLCALHALNNLYQRRNLFTKQQLDNYCYALTPRVWLNPHRSWLGWGNYDINVIMYAVQQMNCETIWFDRRRDPHCLNLAEIFGFILNIGVAVRFAYYIQLPGVRSRHWVALRRIEGNYYNLDSKLAQPRCIGNANKFLDYLRQQLRPGNDHELFIIVRRQRAEQQCWLMPEYRLMQEGE</sequence>
<feature type="domain" description="Josephin" evidence="8">
    <location>
        <begin position="2"/>
        <end position="183"/>
    </location>
</feature>
<organism evidence="9 10">
    <name type="scientific">Drosophila virilis</name>
    <name type="common">Fruit fly</name>
    <dbReference type="NCBI Taxonomy" id="7244"/>
    <lineage>
        <taxon>Eukaryota</taxon>
        <taxon>Metazoa</taxon>
        <taxon>Ecdysozoa</taxon>
        <taxon>Arthropoda</taxon>
        <taxon>Hexapoda</taxon>
        <taxon>Insecta</taxon>
        <taxon>Pterygota</taxon>
        <taxon>Neoptera</taxon>
        <taxon>Endopterygota</taxon>
        <taxon>Diptera</taxon>
        <taxon>Brachycera</taxon>
        <taxon>Muscomorpha</taxon>
        <taxon>Ephydroidea</taxon>
        <taxon>Drosophilidae</taxon>
        <taxon>Drosophila</taxon>
    </lineage>
</organism>
<dbReference type="GO" id="GO:0004843">
    <property type="term" value="F:cysteine-type deubiquitinase activity"/>
    <property type="evidence" value="ECO:0007669"/>
    <property type="project" value="UniProtKB-EC"/>
</dbReference>
<dbReference type="PROSITE" id="PS50957">
    <property type="entry name" value="JOSEPHIN"/>
    <property type="match status" value="1"/>
</dbReference>
<dbReference type="InterPro" id="IPR006155">
    <property type="entry name" value="Josephin"/>
</dbReference>